<organism evidence="1 2">
    <name type="scientific">Gigaspora margarita</name>
    <dbReference type="NCBI Taxonomy" id="4874"/>
    <lineage>
        <taxon>Eukaryota</taxon>
        <taxon>Fungi</taxon>
        <taxon>Fungi incertae sedis</taxon>
        <taxon>Mucoromycota</taxon>
        <taxon>Glomeromycotina</taxon>
        <taxon>Glomeromycetes</taxon>
        <taxon>Diversisporales</taxon>
        <taxon>Gigasporaceae</taxon>
        <taxon>Gigaspora</taxon>
    </lineage>
</organism>
<keyword evidence="2" id="KW-1185">Reference proteome</keyword>
<comment type="caution">
    <text evidence="1">The sequence shown here is derived from an EMBL/GenBank/DDBJ whole genome shotgun (WGS) entry which is preliminary data.</text>
</comment>
<evidence type="ECO:0000313" key="2">
    <source>
        <dbReference type="Proteomes" id="UP000789901"/>
    </source>
</evidence>
<evidence type="ECO:0000313" key="1">
    <source>
        <dbReference type="EMBL" id="CAG8652928.1"/>
    </source>
</evidence>
<dbReference type="EMBL" id="CAJVQB010005088">
    <property type="protein sequence ID" value="CAG8652928.1"/>
    <property type="molecule type" value="Genomic_DNA"/>
</dbReference>
<proteinExistence type="predicted"/>
<sequence>MNHVYVKKFSHDKPKNRPHTKELVDKLGQYQKDIMNYKAELYEQVEIFRNST</sequence>
<reference evidence="1 2" key="1">
    <citation type="submission" date="2021-06" db="EMBL/GenBank/DDBJ databases">
        <authorList>
            <person name="Kallberg Y."/>
            <person name="Tangrot J."/>
            <person name="Rosling A."/>
        </authorList>
    </citation>
    <scope>NUCLEOTIDE SEQUENCE [LARGE SCALE GENOMIC DNA]</scope>
    <source>
        <strain evidence="1 2">120-4 pot B 10/14</strain>
    </source>
</reference>
<name>A0ABN7USY8_GIGMA</name>
<accession>A0ABN7USY8</accession>
<protein>
    <submittedName>
        <fullName evidence="1">7528_t:CDS:1</fullName>
    </submittedName>
</protein>
<dbReference type="Proteomes" id="UP000789901">
    <property type="component" value="Unassembled WGS sequence"/>
</dbReference>
<gene>
    <name evidence="1" type="ORF">GMARGA_LOCUS9452</name>
</gene>